<dbReference type="PANTHER" id="PTHR31627">
    <property type="entry name" value="SERPENTINE RECEPTOR CLASS GAMMA-RELATED"/>
    <property type="match status" value="1"/>
</dbReference>
<evidence type="ECO:0000256" key="4">
    <source>
        <dbReference type="ARBA" id="ARBA00022989"/>
    </source>
</evidence>
<protein>
    <recommendedName>
        <fullName evidence="6">Serpentine receptor class gamma</fullName>
    </recommendedName>
</protein>
<feature type="non-terminal residue" evidence="7">
    <location>
        <position position="1"/>
    </location>
</feature>
<dbReference type="AlphaFoldDB" id="E3CU86"/>
<feature type="non-terminal residue" evidence="7">
    <location>
        <position position="248"/>
    </location>
</feature>
<comment type="caution">
    <text evidence="6">Lacks conserved residue(s) required for the propagation of feature annotation.</text>
</comment>
<comment type="subcellular location">
    <subcellularLocation>
        <location evidence="1">Membrane</location>
        <topology evidence="1">Multi-pass membrane protein</topology>
    </subcellularLocation>
</comment>
<dbReference type="InParanoid" id="E3CU86"/>
<gene>
    <name evidence="7" type="ORF">CBG20982</name>
    <name evidence="7" type="ORF">CBG_20982</name>
</gene>
<name>E3CU86_CAEBR</name>
<dbReference type="Pfam" id="PF02118">
    <property type="entry name" value="Srg"/>
    <property type="match status" value="1"/>
</dbReference>
<feature type="transmembrane region" description="Helical" evidence="6">
    <location>
        <begin position="148"/>
        <end position="169"/>
    </location>
</feature>
<proteinExistence type="inferred from homology"/>
<keyword evidence="8" id="KW-1185">Reference proteome</keyword>
<keyword evidence="5 6" id="KW-0472">Membrane</keyword>
<evidence type="ECO:0000256" key="5">
    <source>
        <dbReference type="ARBA" id="ARBA00023136"/>
    </source>
</evidence>
<dbReference type="InterPro" id="IPR000609">
    <property type="entry name" value="7TM_GPCR_serpentine_rcpt_Srg"/>
</dbReference>
<dbReference type="RefSeq" id="XP_002631769.1">
    <property type="nucleotide sequence ID" value="XM_002631723.1"/>
</dbReference>
<dbReference type="InterPro" id="IPR051119">
    <property type="entry name" value="Nematode_SR-like"/>
</dbReference>
<feature type="transmembrane region" description="Helical" evidence="6">
    <location>
        <begin position="18"/>
        <end position="38"/>
    </location>
</feature>
<feature type="transmembrane region" description="Helical" evidence="6">
    <location>
        <begin position="75"/>
        <end position="96"/>
    </location>
</feature>
<feature type="transmembrane region" description="Helical" evidence="6">
    <location>
        <begin position="116"/>
        <end position="136"/>
    </location>
</feature>
<dbReference type="PANTHER" id="PTHR31627:SF12">
    <property type="entry name" value="SERPENTINE RECEPTOR CLASS GAMMA-11-RELATED"/>
    <property type="match status" value="1"/>
</dbReference>
<dbReference type="GO" id="GO:0004888">
    <property type="term" value="F:transmembrane signaling receptor activity"/>
    <property type="evidence" value="ECO:0007669"/>
    <property type="project" value="InterPro"/>
</dbReference>
<dbReference type="Proteomes" id="UP000008549">
    <property type="component" value="Unassembled WGS sequence"/>
</dbReference>
<accession>E3CU86</accession>
<dbReference type="GeneID" id="8573768"/>
<sequence length="248" mass="28657">NETILFKCDNSYNTFIEILKYLGTVFYLSIGFILHIFLMKTILISQKSFFKDNSYFQLHVVDSIASIVVTLNELFFFKLFTYLTPLCSIIGPFFWTPSINLNMVYISLNHARFSKSITQIFMVLNRMSCVLFPTAYNRIWRVMSSVSYLLILFLPCAGMWNVWISRIYLKSLRGGFTLGYEKTVKWAALSLFQSIFILTALAFTIVCSSITFFKLIFLPERIKPAEKSLCLTSIFISFTFVSVAITQV</sequence>
<evidence type="ECO:0000256" key="1">
    <source>
        <dbReference type="ARBA" id="ARBA00004141"/>
    </source>
</evidence>
<evidence type="ECO:0000256" key="6">
    <source>
        <dbReference type="RuleBase" id="RU280813"/>
    </source>
</evidence>
<dbReference type="KEGG" id="cbr:CBG_20982"/>
<dbReference type="EMBL" id="HE600928">
    <property type="protein sequence ID" value="CBX32978.2"/>
    <property type="molecule type" value="Genomic_DNA"/>
</dbReference>
<dbReference type="OMA" id="MWNVWIS"/>
<dbReference type="CTD" id="8573768"/>
<comment type="similarity">
    <text evidence="2 6">Belongs to the nematode receptor-like protein srg family.</text>
</comment>
<reference evidence="7 8" key="2">
    <citation type="journal article" date="2011" name="PLoS Genet.">
        <title>Caenorhabditis briggsae recombinant inbred line genotypes reveal inter-strain incompatibility and the evolution of recombination.</title>
        <authorList>
            <person name="Ross J.A."/>
            <person name="Koboldt D.C."/>
            <person name="Staisch J.E."/>
            <person name="Chamberlin H.M."/>
            <person name="Gupta B.P."/>
            <person name="Miller R.D."/>
            <person name="Baird S.E."/>
            <person name="Haag E.S."/>
        </authorList>
    </citation>
    <scope>NUCLEOTIDE SEQUENCE [LARGE SCALE GENOMIC DNA]</scope>
    <source>
        <strain evidence="7 8">AF16</strain>
    </source>
</reference>
<dbReference type="GO" id="GO:0016020">
    <property type="term" value="C:membrane"/>
    <property type="evidence" value="ECO:0007669"/>
    <property type="project" value="UniProtKB-SubCell"/>
</dbReference>
<dbReference type="PRINTS" id="PR00698">
    <property type="entry name" value="TMPROTEINSRG"/>
</dbReference>
<dbReference type="GO" id="GO:0007606">
    <property type="term" value="P:sensory perception of chemical stimulus"/>
    <property type="evidence" value="ECO:0007669"/>
    <property type="project" value="UniProtKB-UniRule"/>
</dbReference>
<evidence type="ECO:0000256" key="2">
    <source>
        <dbReference type="ARBA" id="ARBA00005692"/>
    </source>
</evidence>
<dbReference type="eggNOG" id="ENOG502TJEV">
    <property type="taxonomic scope" value="Eukaryota"/>
</dbReference>
<keyword evidence="4 6" id="KW-1133">Transmembrane helix</keyword>
<evidence type="ECO:0000256" key="3">
    <source>
        <dbReference type="ARBA" id="ARBA00022692"/>
    </source>
</evidence>
<evidence type="ECO:0000313" key="8">
    <source>
        <dbReference type="Proteomes" id="UP000008549"/>
    </source>
</evidence>
<evidence type="ECO:0000313" key="7">
    <source>
        <dbReference type="EMBL" id="CBX32978.2"/>
    </source>
</evidence>
<organism evidence="7 8">
    <name type="scientific">Caenorhabditis briggsae</name>
    <dbReference type="NCBI Taxonomy" id="6238"/>
    <lineage>
        <taxon>Eukaryota</taxon>
        <taxon>Metazoa</taxon>
        <taxon>Ecdysozoa</taxon>
        <taxon>Nematoda</taxon>
        <taxon>Chromadorea</taxon>
        <taxon>Rhabditida</taxon>
        <taxon>Rhabditina</taxon>
        <taxon>Rhabditomorpha</taxon>
        <taxon>Rhabditoidea</taxon>
        <taxon>Rhabditidae</taxon>
        <taxon>Peloderinae</taxon>
        <taxon>Caenorhabditis</taxon>
    </lineage>
</organism>
<feature type="transmembrane region" description="Helical" evidence="6">
    <location>
        <begin position="189"/>
        <end position="217"/>
    </location>
</feature>
<feature type="transmembrane region" description="Helical" evidence="6">
    <location>
        <begin position="229"/>
        <end position="246"/>
    </location>
</feature>
<keyword evidence="3 6" id="KW-0812">Transmembrane</keyword>
<reference evidence="7 8" key="1">
    <citation type="journal article" date="2003" name="PLoS Biol.">
        <title>The genome sequence of Caenorhabditis briggsae: a platform for comparative genomics.</title>
        <authorList>
            <person name="Stein L.D."/>
            <person name="Bao Z."/>
            <person name="Blasiar D."/>
            <person name="Blumenthal T."/>
            <person name="Brent M.R."/>
            <person name="Chen N."/>
            <person name="Chinwalla A."/>
            <person name="Clarke L."/>
            <person name="Clee C."/>
            <person name="Coghlan A."/>
            <person name="Coulson A."/>
            <person name="D'Eustachio P."/>
            <person name="Fitch D.H."/>
            <person name="Fulton L.A."/>
            <person name="Fulton R.E."/>
            <person name="Griffiths-Jones S."/>
            <person name="Harris T.W."/>
            <person name="Hillier L.W."/>
            <person name="Kamath R."/>
            <person name="Kuwabara P.E."/>
            <person name="Mardis E.R."/>
            <person name="Marra M.A."/>
            <person name="Miner T.L."/>
            <person name="Minx P."/>
            <person name="Mullikin J.C."/>
            <person name="Plumb R.W."/>
            <person name="Rogers J."/>
            <person name="Schein J.E."/>
            <person name="Sohrmann M."/>
            <person name="Spieth J."/>
            <person name="Stajich J.E."/>
            <person name="Wei C."/>
            <person name="Willey D."/>
            <person name="Wilson R.K."/>
            <person name="Durbin R."/>
            <person name="Waterston R.H."/>
        </authorList>
    </citation>
    <scope>NUCLEOTIDE SEQUENCE [LARGE SCALE GENOMIC DNA]</scope>
    <source>
        <strain evidence="7 8">AF16</strain>
    </source>
</reference>